<evidence type="ECO:0000313" key="2">
    <source>
        <dbReference type="Proteomes" id="UP001246473"/>
    </source>
</evidence>
<reference evidence="1" key="1">
    <citation type="submission" date="2022-08" db="EMBL/GenBank/DDBJ databases">
        <authorList>
            <person name="Kim S.-J."/>
        </authorList>
    </citation>
    <scope>NUCLEOTIDE SEQUENCE</scope>
    <source>
        <strain evidence="1">KJ</strain>
    </source>
</reference>
<dbReference type="AlphaFoldDB" id="A0AAP5Q5E2"/>
<dbReference type="RefSeq" id="WP_106352609.1">
    <property type="nucleotide sequence ID" value="NZ_JANSLM010000002.1"/>
</dbReference>
<sequence>MENQYNGYTIHVSASLIDGEIVGYARIYNSQVDTAMAEDMHEMEFHLPFVDEHEAMALARERAVAWVDEHSP</sequence>
<gene>
    <name evidence="1" type="ORF">ParKJ_06335</name>
</gene>
<evidence type="ECO:0000313" key="1">
    <source>
        <dbReference type="EMBL" id="MDT8837024.1"/>
    </source>
</evidence>
<organism evidence="1 2">
    <name type="scientific">Paraburkholderia fungorum</name>
    <dbReference type="NCBI Taxonomy" id="134537"/>
    <lineage>
        <taxon>Bacteria</taxon>
        <taxon>Pseudomonadati</taxon>
        <taxon>Pseudomonadota</taxon>
        <taxon>Betaproteobacteria</taxon>
        <taxon>Burkholderiales</taxon>
        <taxon>Burkholderiaceae</taxon>
        <taxon>Paraburkholderia</taxon>
    </lineage>
</organism>
<name>A0AAP5Q5E2_9BURK</name>
<dbReference type="EMBL" id="JANSLM010000002">
    <property type="protein sequence ID" value="MDT8837024.1"/>
    <property type="molecule type" value="Genomic_DNA"/>
</dbReference>
<dbReference type="Proteomes" id="UP001246473">
    <property type="component" value="Unassembled WGS sequence"/>
</dbReference>
<protein>
    <submittedName>
        <fullName evidence="1">Uncharacterized protein</fullName>
    </submittedName>
</protein>
<proteinExistence type="predicted"/>
<comment type="caution">
    <text evidence="1">The sequence shown here is derived from an EMBL/GenBank/DDBJ whole genome shotgun (WGS) entry which is preliminary data.</text>
</comment>
<accession>A0AAP5Q5E2</accession>